<sequence length="191" mass="21870">MPLSTPAERESVHTRHVTCNGYKRKDGLWDIEGELIDIKSFDLQVAERNNGVIPAGEPLHKMSLRLTIDYDLNILDVEACMDYTPFRYCPEIADSFRKLIGHQIAPGFTRLTRELLGGTQGCTHLLEMLGVLATTAYQTTHHEREKREDFGAHGDKRPPMLNTCHTFDTHGPVVERYWPQFYEGDDQKPEE</sequence>
<dbReference type="RefSeq" id="WP_343803190.1">
    <property type="nucleotide sequence ID" value="NZ_BAAAET010000001.1"/>
</dbReference>
<proteinExistence type="predicted"/>
<accession>A0ABP3TA67</accession>
<protein>
    <submittedName>
        <fullName evidence="1">DUF2889 domain-containing protein</fullName>
    </submittedName>
</protein>
<gene>
    <name evidence="1" type="ORF">GCM10009104_10110</name>
</gene>
<comment type="caution">
    <text evidence="1">The sequence shown here is derived from an EMBL/GenBank/DDBJ whole genome shotgun (WGS) entry which is preliminary data.</text>
</comment>
<name>A0ABP3TA67_9GAMM</name>
<dbReference type="EMBL" id="BAAAET010000001">
    <property type="protein sequence ID" value="GAA0686269.1"/>
    <property type="molecule type" value="Genomic_DNA"/>
</dbReference>
<dbReference type="Pfam" id="PF11136">
    <property type="entry name" value="DUF2889"/>
    <property type="match status" value="1"/>
</dbReference>
<evidence type="ECO:0000313" key="2">
    <source>
        <dbReference type="Proteomes" id="UP001499915"/>
    </source>
</evidence>
<evidence type="ECO:0000313" key="1">
    <source>
        <dbReference type="EMBL" id="GAA0686269.1"/>
    </source>
</evidence>
<reference evidence="2" key="1">
    <citation type="journal article" date="2019" name="Int. J. Syst. Evol. Microbiol.">
        <title>The Global Catalogue of Microorganisms (GCM) 10K type strain sequencing project: providing services to taxonomists for standard genome sequencing and annotation.</title>
        <authorList>
            <consortium name="The Broad Institute Genomics Platform"/>
            <consortium name="The Broad Institute Genome Sequencing Center for Infectious Disease"/>
            <person name="Wu L."/>
            <person name="Ma J."/>
        </authorList>
    </citation>
    <scope>NUCLEOTIDE SEQUENCE [LARGE SCALE GENOMIC DNA]</scope>
    <source>
        <strain evidence="2">JCM 15134</strain>
    </source>
</reference>
<keyword evidence="2" id="KW-1185">Reference proteome</keyword>
<dbReference type="InterPro" id="IPR021312">
    <property type="entry name" value="DUF2889"/>
</dbReference>
<organism evidence="1 2">
    <name type="scientific">Marinobacterium maritimum</name>
    <dbReference type="NCBI Taxonomy" id="500162"/>
    <lineage>
        <taxon>Bacteria</taxon>
        <taxon>Pseudomonadati</taxon>
        <taxon>Pseudomonadota</taxon>
        <taxon>Gammaproteobacteria</taxon>
        <taxon>Oceanospirillales</taxon>
        <taxon>Oceanospirillaceae</taxon>
        <taxon>Marinobacterium</taxon>
    </lineage>
</organism>
<dbReference type="Proteomes" id="UP001499915">
    <property type="component" value="Unassembled WGS sequence"/>
</dbReference>